<evidence type="ECO:0000313" key="3">
    <source>
        <dbReference type="EMBL" id="KAJ3035176.1"/>
    </source>
</evidence>
<dbReference type="InterPro" id="IPR022649">
    <property type="entry name" value="Pr_cel_nuc_antig_C"/>
</dbReference>
<dbReference type="PANTHER" id="PTHR11352:SF0">
    <property type="entry name" value="PROLIFERATING CELL NUCLEAR ANTIGEN"/>
    <property type="match status" value="1"/>
</dbReference>
<evidence type="ECO:0000256" key="1">
    <source>
        <dbReference type="SAM" id="MobiDB-lite"/>
    </source>
</evidence>
<dbReference type="InterPro" id="IPR046938">
    <property type="entry name" value="DNA_clamp_sf"/>
</dbReference>
<gene>
    <name evidence="3" type="ORF">HK097_004272</name>
</gene>
<evidence type="ECO:0000259" key="2">
    <source>
        <dbReference type="Pfam" id="PF02747"/>
    </source>
</evidence>
<dbReference type="SUPFAM" id="SSF55979">
    <property type="entry name" value="DNA clamp"/>
    <property type="match status" value="1"/>
</dbReference>
<evidence type="ECO:0000313" key="4">
    <source>
        <dbReference type="Proteomes" id="UP001212841"/>
    </source>
</evidence>
<feature type="region of interest" description="Disordered" evidence="1">
    <location>
        <begin position="67"/>
        <end position="128"/>
    </location>
</feature>
<protein>
    <recommendedName>
        <fullName evidence="2">Proliferating cell nuclear antigen PCNA C-terminal domain-containing protein</fullName>
    </recommendedName>
</protein>
<dbReference type="Gene3D" id="3.70.10.10">
    <property type="match status" value="1"/>
</dbReference>
<name>A0AAD5S1H8_9FUNG</name>
<dbReference type="PANTHER" id="PTHR11352">
    <property type="entry name" value="PROLIFERATING CELL NUCLEAR ANTIGEN"/>
    <property type="match status" value="1"/>
</dbReference>
<dbReference type="InterPro" id="IPR000730">
    <property type="entry name" value="Pr_cel_nuc_antig"/>
</dbReference>
<keyword evidence="4" id="KW-1185">Reference proteome</keyword>
<dbReference type="GO" id="GO:0006272">
    <property type="term" value="P:leading strand elongation"/>
    <property type="evidence" value="ECO:0007669"/>
    <property type="project" value="TreeGrafter"/>
</dbReference>
<dbReference type="EMBL" id="JADGJD010002076">
    <property type="protein sequence ID" value="KAJ3035176.1"/>
    <property type="molecule type" value="Genomic_DNA"/>
</dbReference>
<feature type="non-terminal residue" evidence="3">
    <location>
        <position position="379"/>
    </location>
</feature>
<feature type="domain" description="Proliferating cell nuclear antigen PCNA C-terminal" evidence="2">
    <location>
        <begin position="233"/>
        <end position="347"/>
    </location>
</feature>
<dbReference type="AlphaFoldDB" id="A0AAD5S1H8"/>
<dbReference type="GO" id="GO:0030337">
    <property type="term" value="F:DNA polymerase processivity factor activity"/>
    <property type="evidence" value="ECO:0007669"/>
    <property type="project" value="InterPro"/>
</dbReference>
<accession>A0AAD5S1H8</accession>
<dbReference type="Proteomes" id="UP001212841">
    <property type="component" value="Unassembled WGS sequence"/>
</dbReference>
<proteinExistence type="predicted"/>
<feature type="compositionally biased region" description="Low complexity" evidence="1">
    <location>
        <begin position="74"/>
        <end position="91"/>
    </location>
</feature>
<comment type="caution">
    <text evidence="3">The sequence shown here is derived from an EMBL/GenBank/DDBJ whole genome shotgun (WGS) entry which is preliminary data.</text>
</comment>
<reference evidence="3" key="1">
    <citation type="submission" date="2020-05" db="EMBL/GenBank/DDBJ databases">
        <title>Phylogenomic resolution of chytrid fungi.</title>
        <authorList>
            <person name="Stajich J.E."/>
            <person name="Amses K."/>
            <person name="Simmons R."/>
            <person name="Seto K."/>
            <person name="Myers J."/>
            <person name="Bonds A."/>
            <person name="Quandt C.A."/>
            <person name="Barry K."/>
            <person name="Liu P."/>
            <person name="Grigoriev I."/>
            <person name="Longcore J.E."/>
            <person name="James T.Y."/>
        </authorList>
    </citation>
    <scope>NUCLEOTIDE SEQUENCE</scope>
    <source>
        <strain evidence="3">JEL0318</strain>
    </source>
</reference>
<sequence length="379" mass="40225">MHVVDVTFRPGGKTLLLSIFSAIKDFNPTHSINLVFTPRGLAVRFAAHPTDDRAVVAFQLDAGDASADTRSEASSTTGPGPSSPLVSGLVGAPPPGLTPLDTSRSHRRTDSVDSSLHIPPSSPRPASITSVTSVAPNLSAITNTPASTTATWVGAFQSYECRKSSVTIGINPKAFVQQLMLVDDEDRISIRAEDNENGVVMLYELYFESPDLGKKCLYELDAIPRADRLGPLPRTKYAIVVQIASEEFARIVAALAETSDKVAVQANKNSITFMGTGADRTLQVGLVQKPAALGETIPRFKVLSYHAQTRQTFDARYLRGFSLATPLSPSVVLHLGTGRTPLRVTYPVVVDAISPPHGGPEGLVLSTIASGRVASGGGR</sequence>
<dbReference type="GO" id="GO:0006275">
    <property type="term" value="P:regulation of DNA replication"/>
    <property type="evidence" value="ECO:0007669"/>
    <property type="project" value="InterPro"/>
</dbReference>
<dbReference type="Pfam" id="PF02747">
    <property type="entry name" value="PCNA_C"/>
    <property type="match status" value="1"/>
</dbReference>
<dbReference type="GO" id="GO:0003677">
    <property type="term" value="F:DNA binding"/>
    <property type="evidence" value="ECO:0007669"/>
    <property type="project" value="InterPro"/>
</dbReference>
<organism evidence="3 4">
    <name type="scientific">Rhizophlyctis rosea</name>
    <dbReference type="NCBI Taxonomy" id="64517"/>
    <lineage>
        <taxon>Eukaryota</taxon>
        <taxon>Fungi</taxon>
        <taxon>Fungi incertae sedis</taxon>
        <taxon>Chytridiomycota</taxon>
        <taxon>Chytridiomycota incertae sedis</taxon>
        <taxon>Chytridiomycetes</taxon>
        <taxon>Rhizophlyctidales</taxon>
        <taxon>Rhizophlyctidaceae</taxon>
        <taxon>Rhizophlyctis</taxon>
    </lineage>
</organism>